<sequence length="141" mass="16467">GVAHITIFLALIASGSQVCWNRQPVVRPTRPRDMAQSSPHVQFPEEVKAEERPKFKQQPTQKYDRKEIQKRLDIETWMEEQLADLFQEDNYPQLDIDDVLKINESDRKEKLTEYLQDSKKPAESFITELLERAKGVKPVDS</sequence>
<feature type="compositionally biased region" description="Basic and acidic residues" evidence="4">
    <location>
        <begin position="43"/>
        <end position="54"/>
    </location>
</feature>
<dbReference type="PANTHER" id="PTHR16188">
    <property type="entry name" value="PROTEIN PHOSPHATASE 1 INHIBITOR POTENTIATED BY PROTEIN KINASE C"/>
    <property type="match status" value="1"/>
</dbReference>
<feature type="region of interest" description="Disordered" evidence="4">
    <location>
        <begin position="30"/>
        <end position="63"/>
    </location>
</feature>
<evidence type="ECO:0000313" key="6">
    <source>
        <dbReference type="EMBL" id="CAI8045102.1"/>
    </source>
</evidence>
<evidence type="ECO:0000256" key="4">
    <source>
        <dbReference type="SAM" id="MobiDB-lite"/>
    </source>
</evidence>
<gene>
    <name evidence="6" type="ORF">GBAR_LOCUS24954</name>
</gene>
<dbReference type="GO" id="GO:0005737">
    <property type="term" value="C:cytoplasm"/>
    <property type="evidence" value="ECO:0007669"/>
    <property type="project" value="InterPro"/>
</dbReference>
<proteinExistence type="inferred from homology"/>
<evidence type="ECO:0000256" key="2">
    <source>
        <dbReference type="ARBA" id="ARBA00022553"/>
    </source>
</evidence>
<dbReference type="Proteomes" id="UP001174909">
    <property type="component" value="Unassembled WGS sequence"/>
</dbReference>
<dbReference type="Pfam" id="PF05361">
    <property type="entry name" value="PP1_inhibitor"/>
    <property type="match status" value="1"/>
</dbReference>
<reference evidence="6" key="1">
    <citation type="submission" date="2023-03" db="EMBL/GenBank/DDBJ databases">
        <authorList>
            <person name="Steffen K."/>
            <person name="Cardenas P."/>
        </authorList>
    </citation>
    <scope>NUCLEOTIDE SEQUENCE</scope>
</reference>
<dbReference type="Gene3D" id="1.10.150.220">
    <property type="entry name" value="CPI-17"/>
    <property type="match status" value="1"/>
</dbReference>
<dbReference type="EMBL" id="CASHTH010003447">
    <property type="protein sequence ID" value="CAI8045102.1"/>
    <property type="molecule type" value="Genomic_DNA"/>
</dbReference>
<keyword evidence="2" id="KW-0597">Phosphoprotein</keyword>
<dbReference type="AlphaFoldDB" id="A0AA35XBU2"/>
<evidence type="ECO:0000256" key="1">
    <source>
        <dbReference type="ARBA" id="ARBA00005483"/>
    </source>
</evidence>
<keyword evidence="3" id="KW-0650">Protein phosphatase inhibitor</keyword>
<organism evidence="6 7">
    <name type="scientific">Geodia barretti</name>
    <name type="common">Barrett's horny sponge</name>
    <dbReference type="NCBI Taxonomy" id="519541"/>
    <lineage>
        <taxon>Eukaryota</taxon>
        <taxon>Metazoa</taxon>
        <taxon>Porifera</taxon>
        <taxon>Demospongiae</taxon>
        <taxon>Heteroscleromorpha</taxon>
        <taxon>Tetractinellida</taxon>
        <taxon>Astrophorina</taxon>
        <taxon>Geodiidae</taxon>
        <taxon>Geodia</taxon>
    </lineage>
</organism>
<dbReference type="InterPro" id="IPR036658">
    <property type="entry name" value="CPI-17_sf"/>
</dbReference>
<name>A0AA35XBU2_GEOBA</name>
<accession>A0AA35XBU2</accession>
<dbReference type="GO" id="GO:0004865">
    <property type="term" value="F:protein serine/threonine phosphatase inhibitor activity"/>
    <property type="evidence" value="ECO:0007669"/>
    <property type="project" value="TreeGrafter"/>
</dbReference>
<evidence type="ECO:0000256" key="5">
    <source>
        <dbReference type="SAM" id="SignalP"/>
    </source>
</evidence>
<dbReference type="SUPFAM" id="SSF81790">
    <property type="entry name" value="Myosin phosphatase inhibitor 17kDa protein, CPI-17"/>
    <property type="match status" value="1"/>
</dbReference>
<feature type="non-terminal residue" evidence="6">
    <location>
        <position position="1"/>
    </location>
</feature>
<comment type="similarity">
    <text evidence="1">Belongs to the PP1 inhibitor family.</text>
</comment>
<dbReference type="InterPro" id="IPR008025">
    <property type="entry name" value="CPI-17"/>
</dbReference>
<protein>
    <submittedName>
        <fullName evidence="6">Protein phosphatase 1 regulatory subunit 14C</fullName>
    </submittedName>
</protein>
<evidence type="ECO:0000256" key="3">
    <source>
        <dbReference type="ARBA" id="ARBA00023272"/>
    </source>
</evidence>
<keyword evidence="7" id="KW-1185">Reference proteome</keyword>
<feature type="chain" id="PRO_5041212929" evidence="5">
    <location>
        <begin position="22"/>
        <end position="141"/>
    </location>
</feature>
<feature type="signal peptide" evidence="5">
    <location>
        <begin position="1"/>
        <end position="21"/>
    </location>
</feature>
<keyword evidence="5" id="KW-0732">Signal</keyword>
<evidence type="ECO:0000313" key="7">
    <source>
        <dbReference type="Proteomes" id="UP001174909"/>
    </source>
</evidence>
<dbReference type="PANTHER" id="PTHR16188:SF14">
    <property type="entry name" value="GEO07393P1"/>
    <property type="match status" value="1"/>
</dbReference>
<comment type="caution">
    <text evidence="6">The sequence shown here is derived from an EMBL/GenBank/DDBJ whole genome shotgun (WGS) entry which is preliminary data.</text>
</comment>